<comment type="caution">
    <text evidence="1">The sequence shown here is derived from an EMBL/GenBank/DDBJ whole genome shotgun (WGS) entry which is preliminary data.</text>
</comment>
<evidence type="ECO:0000313" key="1">
    <source>
        <dbReference type="EMBL" id="EPF71114.1"/>
    </source>
</evidence>
<evidence type="ECO:0000313" key="2">
    <source>
        <dbReference type="Proteomes" id="UP000014523"/>
    </source>
</evidence>
<reference evidence="1 2" key="1">
    <citation type="submission" date="2013-06" db="EMBL/GenBank/DDBJ databases">
        <title>The Genome Sequence of Acinetobacter gyllenbergii CIP 110306.</title>
        <authorList>
            <consortium name="The Broad Institute Genome Sequencing Platform"/>
            <consortium name="The Broad Institute Genome Sequencing Center for Infectious Disease"/>
            <person name="Cerqueira G."/>
            <person name="Feldgarden M."/>
            <person name="Courvalin P."/>
            <person name="Perichon B."/>
            <person name="Grillot-Courvalin C."/>
            <person name="Clermont D."/>
            <person name="Rocha E."/>
            <person name="Yoon E.-J."/>
            <person name="Nemec A."/>
            <person name="Young S.K."/>
            <person name="Zeng Q."/>
            <person name="Gargeya S."/>
            <person name="Fitzgerald M."/>
            <person name="Abouelleil A."/>
            <person name="Alvarado L."/>
            <person name="Berlin A.M."/>
            <person name="Chapman S.B."/>
            <person name="Dewar J."/>
            <person name="Goldberg J."/>
            <person name="Griggs A."/>
            <person name="Gujja S."/>
            <person name="Hansen M."/>
            <person name="Howarth C."/>
            <person name="Imamovic A."/>
            <person name="Larimer J."/>
            <person name="McCowan C."/>
            <person name="Murphy C."/>
            <person name="Pearson M."/>
            <person name="Priest M."/>
            <person name="Roberts A."/>
            <person name="Saif S."/>
            <person name="Shea T."/>
            <person name="Sykes S."/>
            <person name="Wortman J."/>
            <person name="Nusbaum C."/>
            <person name="Birren B."/>
        </authorList>
    </citation>
    <scope>NUCLEOTIDE SEQUENCE [LARGE SCALE GENOMIC DNA]</scope>
    <source>
        <strain evidence="1 2">CIP 110306</strain>
    </source>
</reference>
<feature type="non-terminal residue" evidence="1">
    <location>
        <position position="22"/>
    </location>
</feature>
<dbReference type="EMBL" id="ATGG01000053">
    <property type="protein sequence ID" value="EPF71114.1"/>
    <property type="molecule type" value="Genomic_DNA"/>
</dbReference>
<organism evidence="1 2">
    <name type="scientific">Acinetobacter gyllenbergii CIP 110306 = MTCC 11365</name>
    <dbReference type="NCBI Taxonomy" id="1217657"/>
    <lineage>
        <taxon>Bacteria</taxon>
        <taxon>Pseudomonadati</taxon>
        <taxon>Pseudomonadota</taxon>
        <taxon>Gammaproteobacteria</taxon>
        <taxon>Moraxellales</taxon>
        <taxon>Moraxellaceae</taxon>
        <taxon>Acinetobacter</taxon>
    </lineage>
</organism>
<dbReference type="Proteomes" id="UP000014523">
    <property type="component" value="Unassembled WGS sequence"/>
</dbReference>
<keyword evidence="2" id="KW-1185">Reference proteome</keyword>
<accession>A0A829HB20</accession>
<proteinExistence type="predicted"/>
<protein>
    <recommendedName>
        <fullName evidence="3">Lipoprotein</fullName>
    </recommendedName>
</protein>
<dbReference type="AlphaFoldDB" id="A0A829HB20"/>
<name>A0A829HB20_9GAMM</name>
<dbReference type="PROSITE" id="PS51257">
    <property type="entry name" value="PROKAR_LIPOPROTEIN"/>
    <property type="match status" value="1"/>
</dbReference>
<gene>
    <name evidence="1" type="ORF">F957_03886</name>
</gene>
<evidence type="ECO:0008006" key="3">
    <source>
        <dbReference type="Google" id="ProtNLM"/>
    </source>
</evidence>
<sequence>MNKIYACLFLTTYVFSAGCAST</sequence>